<dbReference type="InterPro" id="IPR018511">
    <property type="entry name" value="Hemolysin-typ_Ca-bd_CS"/>
</dbReference>
<dbReference type="Pfam" id="PF00353">
    <property type="entry name" value="HemolysinCabind"/>
    <property type="match status" value="1"/>
</dbReference>
<accession>A0ABU8GH11</accession>
<dbReference type="Proteomes" id="UP001365781">
    <property type="component" value="Unassembled WGS sequence"/>
</dbReference>
<name>A0ABU8GH11_9ACTN</name>
<proteinExistence type="predicted"/>
<dbReference type="RefSeq" id="WP_336542763.1">
    <property type="nucleotide sequence ID" value="NZ_JBBAYL010000007.1"/>
</dbReference>
<reference evidence="3 4" key="1">
    <citation type="submission" date="2024-03" db="EMBL/GenBank/DDBJ databases">
        <title>First Report of Pectobacterium brasiliscabiei causing potato scab in china.</title>
        <authorList>
            <person name="Handique U."/>
        </authorList>
    </citation>
    <scope>NUCLEOTIDE SEQUENCE [LARGE SCALE GENOMIC DNA]</scope>
    <source>
        <strain evidence="3 4">ZRIMU1503</strain>
    </source>
</reference>
<dbReference type="PRINTS" id="PR00313">
    <property type="entry name" value="CABNDNGRPT"/>
</dbReference>
<feature type="region of interest" description="Disordered" evidence="1">
    <location>
        <begin position="187"/>
        <end position="207"/>
    </location>
</feature>
<dbReference type="EMBL" id="JBBAYM010000016">
    <property type="protein sequence ID" value="MEI5612319.1"/>
    <property type="molecule type" value="Genomic_DNA"/>
</dbReference>
<organism evidence="3 4">
    <name type="scientific">Streptomyces brasiliscabiei</name>
    <dbReference type="NCBI Taxonomy" id="2736302"/>
    <lineage>
        <taxon>Bacteria</taxon>
        <taxon>Bacillati</taxon>
        <taxon>Actinomycetota</taxon>
        <taxon>Actinomycetes</taxon>
        <taxon>Kitasatosporales</taxon>
        <taxon>Streptomycetaceae</taxon>
        <taxon>Streptomyces</taxon>
    </lineage>
</organism>
<evidence type="ECO:0000313" key="3">
    <source>
        <dbReference type="EMBL" id="MEI5612319.1"/>
    </source>
</evidence>
<evidence type="ECO:0000313" key="4">
    <source>
        <dbReference type="Proteomes" id="UP001365781"/>
    </source>
</evidence>
<keyword evidence="2" id="KW-0732">Signal</keyword>
<dbReference type="SUPFAM" id="SSF51120">
    <property type="entry name" value="beta-Roll"/>
    <property type="match status" value="1"/>
</dbReference>
<evidence type="ECO:0000256" key="1">
    <source>
        <dbReference type="SAM" id="MobiDB-lite"/>
    </source>
</evidence>
<gene>
    <name evidence="3" type="ORF">WB403_24490</name>
</gene>
<feature type="signal peptide" evidence="2">
    <location>
        <begin position="1"/>
        <end position="31"/>
    </location>
</feature>
<evidence type="ECO:0008006" key="5">
    <source>
        <dbReference type="Google" id="ProtNLM"/>
    </source>
</evidence>
<feature type="chain" id="PRO_5046552454" description="Calcium-binding protein" evidence="2">
    <location>
        <begin position="32"/>
        <end position="207"/>
    </location>
</feature>
<comment type="caution">
    <text evidence="3">The sequence shown here is derived from an EMBL/GenBank/DDBJ whole genome shotgun (WGS) entry which is preliminary data.</text>
</comment>
<feature type="compositionally biased region" description="Basic and acidic residues" evidence="1">
    <location>
        <begin position="190"/>
        <end position="207"/>
    </location>
</feature>
<dbReference type="InterPro" id="IPR001343">
    <property type="entry name" value="Hemolysn_Ca-bd"/>
</dbReference>
<sequence length="207" mass="21120">MKTSMRRAVQAGVTSVVLGAATVLSAGQAHAATGVRVDTGRIHVDAAAGKANDLSVSLSGNRVYISDGGDTVTAGSGCTRVDGDTVYCPFDSRTLTVNMGDLGDMLLVTGNMPADISGGTGNDIITMDYTANYATFLDGQAGHDSIFGTAGVDDITGGPGDDVMFGRNGNDRINAADFSIGNDRSYGDGGSDRCTGDADDLKDSCER</sequence>
<dbReference type="PROSITE" id="PS00330">
    <property type="entry name" value="HEMOLYSIN_CALCIUM"/>
    <property type="match status" value="1"/>
</dbReference>
<keyword evidence="4" id="KW-1185">Reference proteome</keyword>
<protein>
    <recommendedName>
        <fullName evidence="5">Calcium-binding protein</fullName>
    </recommendedName>
</protein>
<evidence type="ECO:0000256" key="2">
    <source>
        <dbReference type="SAM" id="SignalP"/>
    </source>
</evidence>
<dbReference type="Gene3D" id="2.160.20.160">
    <property type="match status" value="1"/>
</dbReference>
<dbReference type="InterPro" id="IPR011049">
    <property type="entry name" value="Serralysin-like_metalloprot_C"/>
</dbReference>